<dbReference type="GO" id="GO:0005524">
    <property type="term" value="F:ATP binding"/>
    <property type="evidence" value="ECO:0007669"/>
    <property type="project" value="InterPro"/>
</dbReference>
<dbReference type="Proteomes" id="UP000030665">
    <property type="component" value="Unassembled WGS sequence"/>
</dbReference>
<dbReference type="EMBL" id="HG805819">
    <property type="protein sequence ID" value="CDW52336.1"/>
    <property type="molecule type" value="Genomic_DNA"/>
</dbReference>
<dbReference type="Pfam" id="PF00069">
    <property type="entry name" value="Pkinase"/>
    <property type="match status" value="1"/>
</dbReference>
<proteinExistence type="predicted"/>
<dbReference type="PROSITE" id="PS50011">
    <property type="entry name" value="PROTEIN_KINASE_DOM"/>
    <property type="match status" value="1"/>
</dbReference>
<accession>A0A077YX25</accession>
<dbReference type="OrthoDB" id="5979581at2759"/>
<dbReference type="PANTHER" id="PTHR11909">
    <property type="entry name" value="CASEIN KINASE-RELATED"/>
    <property type="match status" value="1"/>
</dbReference>
<dbReference type="SMART" id="SM00220">
    <property type="entry name" value="S_TKc"/>
    <property type="match status" value="1"/>
</dbReference>
<dbReference type="InterPro" id="IPR000719">
    <property type="entry name" value="Prot_kinase_dom"/>
</dbReference>
<keyword evidence="2" id="KW-0418">Kinase</keyword>
<feature type="domain" description="Protein kinase" evidence="1">
    <location>
        <begin position="18"/>
        <end position="285"/>
    </location>
</feature>
<gene>
    <name evidence="2" type="ORF">TTRE_0000059501</name>
</gene>
<dbReference type="STRING" id="36087.A0A077YX25"/>
<dbReference type="InterPro" id="IPR011009">
    <property type="entry name" value="Kinase-like_dom_sf"/>
</dbReference>
<protein>
    <submittedName>
        <fullName evidence="2">Tau tubulin kinase 1</fullName>
    </submittedName>
</protein>
<dbReference type="InterPro" id="IPR050235">
    <property type="entry name" value="CK1_Ser-Thr_kinase"/>
</dbReference>
<dbReference type="AlphaFoldDB" id="A0A077YX25"/>
<dbReference type="GO" id="GO:0004672">
    <property type="term" value="F:protein kinase activity"/>
    <property type="evidence" value="ECO:0007669"/>
    <property type="project" value="InterPro"/>
</dbReference>
<evidence type="ECO:0000259" key="1">
    <source>
        <dbReference type="PROSITE" id="PS50011"/>
    </source>
</evidence>
<evidence type="ECO:0000313" key="3">
    <source>
        <dbReference type="Proteomes" id="UP000030665"/>
    </source>
</evidence>
<dbReference type="SUPFAM" id="SSF56112">
    <property type="entry name" value="Protein kinase-like (PK-like)"/>
    <property type="match status" value="1"/>
</dbReference>
<dbReference type="Gene3D" id="1.10.510.10">
    <property type="entry name" value="Transferase(Phosphotransferase) domain 1"/>
    <property type="match status" value="1"/>
</dbReference>
<sequence length="340" mass="38867">MPVDTNLLDVGTVVDKRWKVAKVLGSGSFGAVYEVTDLKSGKSEAMKVELTAQDFRTLKMEVVVLKELTDINARNCCKLVGMGKKETYSYIVMTLVGASLQSLLDSLTANKSPDGKNCFTLRSAIHLAVLCLQGLEDLHFIGYLHRDIKPQNYAVGRDPDFRKVFVLDFGMCRKYLRDDGTHKRPRSEVGFRGTLYYASHTALKGEEQSRRDDVWSWLYTIIQVTMGSVPWKDVRLTRNMSFEERKQAFADRKIRMLNSSDDELLRGLPQEFKVIQEHLKQLTYYDCPNYGLIYQALMGVFRRKEFTDTMPLDWEPQGEYHQMTMMAPAHNMMPGGPASE</sequence>
<reference evidence="2" key="2">
    <citation type="submission" date="2014-03" db="EMBL/GenBank/DDBJ databases">
        <title>The whipworm genome and dual-species transcriptomics of an intimate host-pathogen interaction.</title>
        <authorList>
            <person name="Foth B.J."/>
            <person name="Tsai I.J."/>
            <person name="Reid A.J."/>
            <person name="Bancroft A.J."/>
            <person name="Nichol S."/>
            <person name="Tracey A."/>
            <person name="Holroyd N."/>
            <person name="Cotton J.A."/>
            <person name="Stanley E.J."/>
            <person name="Zarowiecki M."/>
            <person name="Liu J.Z."/>
            <person name="Huckvale T."/>
            <person name="Cooper P.J."/>
            <person name="Grencis R.K."/>
            <person name="Berriman M."/>
        </authorList>
    </citation>
    <scope>NUCLEOTIDE SEQUENCE [LARGE SCALE GENOMIC DNA]</scope>
</reference>
<reference evidence="2" key="1">
    <citation type="submission" date="2014-01" db="EMBL/GenBank/DDBJ databases">
        <authorList>
            <person name="Aslett M."/>
        </authorList>
    </citation>
    <scope>NUCLEOTIDE SEQUENCE</scope>
</reference>
<name>A0A077YX25_TRITR</name>
<organism evidence="2 3">
    <name type="scientific">Trichuris trichiura</name>
    <name type="common">Whipworm</name>
    <name type="synonym">Trichocephalus trichiurus</name>
    <dbReference type="NCBI Taxonomy" id="36087"/>
    <lineage>
        <taxon>Eukaryota</taxon>
        <taxon>Metazoa</taxon>
        <taxon>Ecdysozoa</taxon>
        <taxon>Nematoda</taxon>
        <taxon>Enoplea</taxon>
        <taxon>Dorylaimia</taxon>
        <taxon>Trichinellida</taxon>
        <taxon>Trichuridae</taxon>
        <taxon>Trichuris</taxon>
    </lineage>
</organism>
<keyword evidence="3" id="KW-1185">Reference proteome</keyword>
<keyword evidence="2" id="KW-0808">Transferase</keyword>
<evidence type="ECO:0000313" key="2">
    <source>
        <dbReference type="EMBL" id="CDW52336.1"/>
    </source>
</evidence>